<dbReference type="InterPro" id="IPR001387">
    <property type="entry name" value="Cro/C1-type_HTH"/>
</dbReference>
<evidence type="ECO:0000313" key="4">
    <source>
        <dbReference type="Proteomes" id="UP000095762"/>
    </source>
</evidence>
<name>A0A174WHE3_9FIRM</name>
<gene>
    <name evidence="3" type="ORF">ERS852569_03866</name>
</gene>
<dbReference type="AlphaFoldDB" id="A0A174WHE3"/>
<dbReference type="SMART" id="SM00530">
    <property type="entry name" value="HTH_XRE"/>
    <property type="match status" value="1"/>
</dbReference>
<evidence type="ECO:0000313" key="3">
    <source>
        <dbReference type="EMBL" id="CUQ42539.1"/>
    </source>
</evidence>
<proteinExistence type="predicted"/>
<reference evidence="3 4" key="1">
    <citation type="submission" date="2015-09" db="EMBL/GenBank/DDBJ databases">
        <authorList>
            <consortium name="Pathogen Informatics"/>
        </authorList>
    </citation>
    <scope>NUCLEOTIDE SEQUENCE [LARGE SCALE GENOMIC DNA]</scope>
    <source>
        <strain evidence="3 4">2789STDY5834957</strain>
    </source>
</reference>
<dbReference type="RefSeq" id="WP_055060766.1">
    <property type="nucleotide sequence ID" value="NZ_CZBP01000055.1"/>
</dbReference>
<dbReference type="Proteomes" id="UP000095762">
    <property type="component" value="Unassembled WGS sequence"/>
</dbReference>
<accession>A0A174WHE3</accession>
<dbReference type="GO" id="GO:0003677">
    <property type="term" value="F:DNA binding"/>
    <property type="evidence" value="ECO:0007669"/>
    <property type="project" value="UniProtKB-KW"/>
</dbReference>
<dbReference type="Pfam" id="PF01381">
    <property type="entry name" value="HTH_3"/>
    <property type="match status" value="1"/>
</dbReference>
<dbReference type="InterPro" id="IPR010982">
    <property type="entry name" value="Lambda_DNA-bd_dom_sf"/>
</dbReference>
<sequence length="99" mass="11347">MTIFCERAKTRMKELHITTRQLAKSIGMTESTVSRYLSGNRSPKIEELVKIAETLECSADYLLGLKESEKVVQKEIFKEIAGLFNRLSDDSTYRRKTNA</sequence>
<dbReference type="PROSITE" id="PS50943">
    <property type="entry name" value="HTH_CROC1"/>
    <property type="match status" value="1"/>
</dbReference>
<dbReference type="PANTHER" id="PTHR46558">
    <property type="entry name" value="TRACRIPTIONAL REGULATORY PROTEIN-RELATED-RELATED"/>
    <property type="match status" value="1"/>
</dbReference>
<evidence type="ECO:0000256" key="1">
    <source>
        <dbReference type="ARBA" id="ARBA00023125"/>
    </source>
</evidence>
<dbReference type="CDD" id="cd00093">
    <property type="entry name" value="HTH_XRE"/>
    <property type="match status" value="1"/>
</dbReference>
<dbReference type="SUPFAM" id="SSF47413">
    <property type="entry name" value="lambda repressor-like DNA-binding domains"/>
    <property type="match status" value="1"/>
</dbReference>
<dbReference type="PANTHER" id="PTHR46558:SF11">
    <property type="entry name" value="HTH-TYPE TRANSCRIPTIONAL REGULATOR XRE"/>
    <property type="match status" value="1"/>
</dbReference>
<feature type="domain" description="HTH cro/C1-type" evidence="2">
    <location>
        <begin position="9"/>
        <end position="62"/>
    </location>
</feature>
<protein>
    <submittedName>
        <fullName evidence="3">Transcriptional repressor DicA</fullName>
    </submittedName>
</protein>
<organism evidence="3 4">
    <name type="scientific">Blautia obeum</name>
    <dbReference type="NCBI Taxonomy" id="40520"/>
    <lineage>
        <taxon>Bacteria</taxon>
        <taxon>Bacillati</taxon>
        <taxon>Bacillota</taxon>
        <taxon>Clostridia</taxon>
        <taxon>Lachnospirales</taxon>
        <taxon>Lachnospiraceae</taxon>
        <taxon>Blautia</taxon>
    </lineage>
</organism>
<dbReference type="Gene3D" id="1.10.260.40">
    <property type="entry name" value="lambda repressor-like DNA-binding domains"/>
    <property type="match status" value="1"/>
</dbReference>
<dbReference type="EMBL" id="CZBP01000055">
    <property type="protein sequence ID" value="CUQ42539.1"/>
    <property type="molecule type" value="Genomic_DNA"/>
</dbReference>
<evidence type="ECO:0000259" key="2">
    <source>
        <dbReference type="PROSITE" id="PS50943"/>
    </source>
</evidence>
<keyword evidence="1" id="KW-0238">DNA-binding</keyword>